<feature type="compositionally biased region" description="Polar residues" evidence="5">
    <location>
        <begin position="1"/>
        <end position="17"/>
    </location>
</feature>
<evidence type="ECO:0000256" key="4">
    <source>
        <dbReference type="ARBA" id="ARBA00023157"/>
    </source>
</evidence>
<evidence type="ECO:0000313" key="7">
    <source>
        <dbReference type="Proteomes" id="UP001217918"/>
    </source>
</evidence>
<gene>
    <name evidence="6" type="ORF">P8C59_007556</name>
</gene>
<comment type="function">
    <text evidence="1">Required for the assembly of cytochrome c oxidase.</text>
</comment>
<reference evidence="6" key="1">
    <citation type="journal article" date="2023" name="Mol. Plant Microbe Interact.">
        <title>Elucidating the Obligate Nature and Biological Capacity of an Invasive Fungal Corn Pathogen.</title>
        <authorList>
            <person name="MacCready J.S."/>
            <person name="Roggenkamp E.M."/>
            <person name="Gdanetz K."/>
            <person name="Chilvers M.I."/>
        </authorList>
    </citation>
    <scope>NUCLEOTIDE SEQUENCE</scope>
    <source>
        <strain evidence="6">PM02</strain>
    </source>
</reference>
<feature type="region of interest" description="Disordered" evidence="5">
    <location>
        <begin position="1"/>
        <end position="56"/>
    </location>
</feature>
<comment type="subcellular location">
    <subcellularLocation>
        <location evidence="2">Mitochondrion intermembrane space</location>
    </subcellularLocation>
</comment>
<evidence type="ECO:0000256" key="5">
    <source>
        <dbReference type="SAM" id="MobiDB-lite"/>
    </source>
</evidence>
<protein>
    <submittedName>
        <fullName evidence="6">Uncharacterized protein</fullName>
    </submittedName>
</protein>
<keyword evidence="3" id="KW-0496">Mitochondrion</keyword>
<sequence length="110" mass="12722">MEWSSAAQAASLTTPTVQGHALSRSQHQRLAMAPVGDQGDHPWSEETKGKFKSKSKSKFLDPCQEAADKSIRCLRRNDGDRSMCQDYFQAYRDCKKEWINKRKEERRFIL</sequence>
<dbReference type="SUPFAM" id="SSF47072">
    <property type="entry name" value="Cysteine alpha-hairpin motif"/>
    <property type="match status" value="1"/>
</dbReference>
<dbReference type="GO" id="GO:0005758">
    <property type="term" value="C:mitochondrial intermembrane space"/>
    <property type="evidence" value="ECO:0007669"/>
    <property type="project" value="UniProtKB-SubCell"/>
</dbReference>
<accession>A0AAD9I9Z4</accession>
<evidence type="ECO:0000256" key="2">
    <source>
        <dbReference type="ARBA" id="ARBA00004569"/>
    </source>
</evidence>
<evidence type="ECO:0000313" key="6">
    <source>
        <dbReference type="EMBL" id="KAK2073265.1"/>
    </source>
</evidence>
<keyword evidence="7" id="KW-1185">Reference proteome</keyword>
<dbReference type="PANTHER" id="PTHR46811">
    <property type="entry name" value="COILED-COIL-HELIX-COILED-COIL-HELIX DOMAIN-CONTAINING PROTEIN 7"/>
    <property type="match status" value="1"/>
</dbReference>
<evidence type="ECO:0000256" key="3">
    <source>
        <dbReference type="ARBA" id="ARBA00023128"/>
    </source>
</evidence>
<dbReference type="EMBL" id="JAQQPM010000006">
    <property type="protein sequence ID" value="KAK2073265.1"/>
    <property type="molecule type" value="Genomic_DNA"/>
</dbReference>
<dbReference type="AlphaFoldDB" id="A0AAD9I9Z4"/>
<dbReference type="InterPro" id="IPR051040">
    <property type="entry name" value="COX23"/>
</dbReference>
<dbReference type="Proteomes" id="UP001217918">
    <property type="component" value="Unassembled WGS sequence"/>
</dbReference>
<proteinExistence type="predicted"/>
<name>A0AAD9I9Z4_9PEZI</name>
<comment type="caution">
    <text evidence="6">The sequence shown here is derived from an EMBL/GenBank/DDBJ whole genome shotgun (WGS) entry which is preliminary data.</text>
</comment>
<dbReference type="InterPro" id="IPR009069">
    <property type="entry name" value="Cys_alpha_HP_mot_SF"/>
</dbReference>
<feature type="compositionally biased region" description="Basic and acidic residues" evidence="5">
    <location>
        <begin position="38"/>
        <end position="49"/>
    </location>
</feature>
<dbReference type="GO" id="GO:0033108">
    <property type="term" value="P:mitochondrial respiratory chain complex assembly"/>
    <property type="evidence" value="ECO:0007669"/>
    <property type="project" value="TreeGrafter"/>
</dbReference>
<dbReference type="PANTHER" id="PTHR46811:SF1">
    <property type="entry name" value="COILED-COIL-HELIX-COILED-COIL-HELIX DOMAIN-CONTAINING PROTEIN 7"/>
    <property type="match status" value="1"/>
</dbReference>
<dbReference type="PROSITE" id="PS51808">
    <property type="entry name" value="CHCH"/>
    <property type="match status" value="1"/>
</dbReference>
<dbReference type="Gene3D" id="1.10.287.1130">
    <property type="entry name" value="CytochromE C oxidase copper chaperone"/>
    <property type="match status" value="1"/>
</dbReference>
<keyword evidence="4" id="KW-1015">Disulfide bond</keyword>
<evidence type="ECO:0000256" key="1">
    <source>
        <dbReference type="ARBA" id="ARBA00003875"/>
    </source>
</evidence>
<organism evidence="6 7">
    <name type="scientific">Phyllachora maydis</name>
    <dbReference type="NCBI Taxonomy" id="1825666"/>
    <lineage>
        <taxon>Eukaryota</taxon>
        <taxon>Fungi</taxon>
        <taxon>Dikarya</taxon>
        <taxon>Ascomycota</taxon>
        <taxon>Pezizomycotina</taxon>
        <taxon>Sordariomycetes</taxon>
        <taxon>Sordariomycetidae</taxon>
        <taxon>Phyllachorales</taxon>
        <taxon>Phyllachoraceae</taxon>
        <taxon>Phyllachora</taxon>
    </lineage>
</organism>